<dbReference type="RefSeq" id="WP_215488408.1">
    <property type="nucleotide sequence ID" value="NZ_BAAAPJ010000004.1"/>
</dbReference>
<sequence length="193" mass="21181">MSWPFLYFAGDRLSIAELCSARLDGDLVEIGDAFMPTDAVETRELRAASFRGSAAIGLAITRESAAWVHGALPQPPPRHSLQRRSGARGRPLVDLRVRYRDQPIASCDLLEISGVWVTTPARTLADLVRARYEGEDVAAAVDALLAWRPALAAEARDILSARSGLHFKRPAMRDLRRLIAPDPSEGAQEEVTR</sequence>
<dbReference type="Proteomes" id="UP000740605">
    <property type="component" value="Unassembled WGS sequence"/>
</dbReference>
<comment type="caution">
    <text evidence="1">The sequence shown here is derived from an EMBL/GenBank/DDBJ whole genome shotgun (WGS) entry which is preliminary data.</text>
</comment>
<reference evidence="1 2" key="1">
    <citation type="submission" date="2021-03" db="EMBL/GenBank/DDBJ databases">
        <title>Microbacterium pauli sp. nov., isolated from microfiltered milk.</title>
        <authorList>
            <person name="Bellassi P."/>
            <person name="Fontana A."/>
            <person name="Callegari M.L."/>
            <person name="Lorenzo M."/>
            <person name="Cappa F."/>
        </authorList>
    </citation>
    <scope>NUCLEOTIDE SEQUENCE [LARGE SCALE GENOMIC DNA]</scope>
    <source>
        <strain evidence="1 2">DSM 18909</strain>
    </source>
</reference>
<dbReference type="EMBL" id="JAFLHG010000015">
    <property type="protein sequence ID" value="MBT8799172.1"/>
    <property type="molecule type" value="Genomic_DNA"/>
</dbReference>
<proteinExistence type="predicted"/>
<keyword evidence="1" id="KW-0808">Transferase</keyword>
<keyword evidence="2" id="KW-1185">Reference proteome</keyword>
<keyword evidence="1" id="KW-0489">Methyltransferase</keyword>
<name>A0ABS5XXB6_9MICO</name>
<evidence type="ECO:0000313" key="2">
    <source>
        <dbReference type="Proteomes" id="UP000740605"/>
    </source>
</evidence>
<accession>A0ABS5XXB6</accession>
<organism evidence="1 2">
    <name type="scientific">Microbacterium flavum</name>
    <dbReference type="NCBI Taxonomy" id="415216"/>
    <lineage>
        <taxon>Bacteria</taxon>
        <taxon>Bacillati</taxon>
        <taxon>Actinomycetota</taxon>
        <taxon>Actinomycetes</taxon>
        <taxon>Micrococcales</taxon>
        <taxon>Microbacteriaceae</taxon>
        <taxon>Microbacterium</taxon>
    </lineage>
</organism>
<dbReference type="GO" id="GO:0008168">
    <property type="term" value="F:methyltransferase activity"/>
    <property type="evidence" value="ECO:0007669"/>
    <property type="project" value="UniProtKB-KW"/>
</dbReference>
<gene>
    <name evidence="1" type="ORF">J0P97_13985</name>
</gene>
<evidence type="ECO:0000313" key="1">
    <source>
        <dbReference type="EMBL" id="MBT8799172.1"/>
    </source>
</evidence>
<dbReference type="GO" id="GO:0032259">
    <property type="term" value="P:methylation"/>
    <property type="evidence" value="ECO:0007669"/>
    <property type="project" value="UniProtKB-KW"/>
</dbReference>
<protein>
    <submittedName>
        <fullName evidence="1">SAM-dependent methyltransferase</fullName>
    </submittedName>
</protein>